<dbReference type="Pfam" id="PF02545">
    <property type="entry name" value="Maf"/>
    <property type="match status" value="1"/>
</dbReference>
<dbReference type="InterPro" id="IPR029001">
    <property type="entry name" value="ITPase-like_fam"/>
</dbReference>
<name>A0A6S6SCW4_9GAMM</name>
<comment type="subcellular location">
    <subcellularLocation>
        <location evidence="4">Cytoplasm</location>
    </subcellularLocation>
</comment>
<dbReference type="NCBIfam" id="TIGR00172">
    <property type="entry name" value="maf"/>
    <property type="match status" value="1"/>
</dbReference>
<dbReference type="PANTHER" id="PTHR43213">
    <property type="entry name" value="BIFUNCTIONAL DTTP/UTP PYROPHOSPHATASE/METHYLTRANSFERASE PROTEIN-RELATED"/>
    <property type="match status" value="1"/>
</dbReference>
<feature type="site" description="Important for substrate specificity" evidence="4">
    <location>
        <position position="71"/>
    </location>
</feature>
<keyword evidence="2 4" id="KW-0378">Hydrolase</keyword>
<evidence type="ECO:0000256" key="2">
    <source>
        <dbReference type="ARBA" id="ARBA00022801"/>
    </source>
</evidence>
<dbReference type="GO" id="GO:0047429">
    <property type="term" value="F:nucleoside triphosphate diphosphatase activity"/>
    <property type="evidence" value="ECO:0007669"/>
    <property type="project" value="UniProtKB-EC"/>
</dbReference>
<gene>
    <name evidence="5" type="ORF">HELGO_WM10928</name>
</gene>
<feature type="site" description="Important for substrate specificity" evidence="4">
    <location>
        <position position="12"/>
    </location>
</feature>
<evidence type="ECO:0000256" key="4">
    <source>
        <dbReference type="HAMAP-Rule" id="MF_00528"/>
    </source>
</evidence>
<proteinExistence type="inferred from homology"/>
<keyword evidence="3 4" id="KW-0546">Nucleotide metabolism</keyword>
<evidence type="ECO:0000256" key="3">
    <source>
        <dbReference type="ARBA" id="ARBA00023080"/>
    </source>
</evidence>
<comment type="catalytic activity">
    <reaction evidence="4">
        <text>UTP + H2O = UMP + diphosphate + H(+)</text>
        <dbReference type="Rhea" id="RHEA:29395"/>
        <dbReference type="ChEBI" id="CHEBI:15377"/>
        <dbReference type="ChEBI" id="CHEBI:15378"/>
        <dbReference type="ChEBI" id="CHEBI:33019"/>
        <dbReference type="ChEBI" id="CHEBI:46398"/>
        <dbReference type="ChEBI" id="CHEBI:57865"/>
        <dbReference type="EC" id="3.6.1.9"/>
    </reaction>
</comment>
<evidence type="ECO:0000313" key="5">
    <source>
        <dbReference type="EMBL" id="CAA6802499.1"/>
    </source>
</evidence>
<dbReference type="AlphaFoldDB" id="A0A6S6SCW4"/>
<dbReference type="EC" id="3.6.1.9" evidence="4"/>
<sequence length="190" mass="20826">MTEIILASASPRRRELLDQIGIRYDVKVADVDESSVAGESADEMVVRLAALKAETIWQASDKTRPVLGSDTLGELQGQLLVKPVDFAHAHEMLSAMSGAWHRILSAVAVRNEHGMNTALSESKVWFRHLSDEEIKQYWNSGEPQDKAGSYAIQGLGAVFVERIEGSYSGIMGLPLFETGQLLRKVSVSVT</sequence>
<comment type="caution">
    <text evidence="4">Lacks conserved residue(s) required for the propagation of feature annotation.</text>
</comment>
<comment type="similarity">
    <text evidence="4">Belongs to the Maf family. YhdE subfamily.</text>
</comment>
<feature type="active site" description="Proton acceptor" evidence="4">
    <location>
        <position position="70"/>
    </location>
</feature>
<organism evidence="5">
    <name type="scientific">uncultured Thiotrichaceae bacterium</name>
    <dbReference type="NCBI Taxonomy" id="298394"/>
    <lineage>
        <taxon>Bacteria</taxon>
        <taxon>Pseudomonadati</taxon>
        <taxon>Pseudomonadota</taxon>
        <taxon>Gammaproteobacteria</taxon>
        <taxon>Thiotrichales</taxon>
        <taxon>Thiotrichaceae</taxon>
        <taxon>environmental samples</taxon>
    </lineage>
</organism>
<dbReference type="PIRSF" id="PIRSF006305">
    <property type="entry name" value="Maf"/>
    <property type="match status" value="1"/>
</dbReference>
<protein>
    <recommendedName>
        <fullName evidence="4">dTTP/UTP pyrophosphatase</fullName>
        <shortName evidence="4">dTTPase/UTPase</shortName>
        <ecNumber evidence="4">3.6.1.9</ecNumber>
    </recommendedName>
    <alternativeName>
        <fullName evidence="4">Nucleoside triphosphate pyrophosphatase</fullName>
    </alternativeName>
    <alternativeName>
        <fullName evidence="4">Nucleotide pyrophosphatase</fullName>
        <shortName evidence="4">Nucleotide PPase</shortName>
    </alternativeName>
</protein>
<dbReference type="EMBL" id="CACVAY010000012">
    <property type="protein sequence ID" value="CAA6802499.1"/>
    <property type="molecule type" value="Genomic_DNA"/>
</dbReference>
<dbReference type="GO" id="GO:0009117">
    <property type="term" value="P:nucleotide metabolic process"/>
    <property type="evidence" value="ECO:0007669"/>
    <property type="project" value="UniProtKB-KW"/>
</dbReference>
<dbReference type="SUPFAM" id="SSF52972">
    <property type="entry name" value="ITPase-like"/>
    <property type="match status" value="1"/>
</dbReference>
<dbReference type="PANTHER" id="PTHR43213:SF5">
    <property type="entry name" value="BIFUNCTIONAL DTTP_UTP PYROPHOSPHATASE_METHYLTRANSFERASE PROTEIN-RELATED"/>
    <property type="match status" value="1"/>
</dbReference>
<dbReference type="GO" id="GO:0005737">
    <property type="term" value="C:cytoplasm"/>
    <property type="evidence" value="ECO:0007669"/>
    <property type="project" value="UniProtKB-SubCell"/>
</dbReference>
<keyword evidence="4" id="KW-0963">Cytoplasm</keyword>
<dbReference type="HAMAP" id="MF_00528">
    <property type="entry name" value="Maf"/>
    <property type="match status" value="1"/>
</dbReference>
<comment type="catalytic activity">
    <reaction evidence="4">
        <text>dTTP + H2O = dTMP + diphosphate + H(+)</text>
        <dbReference type="Rhea" id="RHEA:28534"/>
        <dbReference type="ChEBI" id="CHEBI:15377"/>
        <dbReference type="ChEBI" id="CHEBI:15378"/>
        <dbReference type="ChEBI" id="CHEBI:33019"/>
        <dbReference type="ChEBI" id="CHEBI:37568"/>
        <dbReference type="ChEBI" id="CHEBI:63528"/>
        <dbReference type="EC" id="3.6.1.9"/>
    </reaction>
</comment>
<feature type="site" description="Important for substrate specificity" evidence="4">
    <location>
        <position position="153"/>
    </location>
</feature>
<dbReference type="InterPro" id="IPR003697">
    <property type="entry name" value="Maf-like"/>
</dbReference>
<dbReference type="Gene3D" id="3.90.950.10">
    <property type="match status" value="1"/>
</dbReference>
<evidence type="ECO:0000256" key="1">
    <source>
        <dbReference type="ARBA" id="ARBA00001968"/>
    </source>
</evidence>
<reference evidence="5" key="1">
    <citation type="submission" date="2020-01" db="EMBL/GenBank/DDBJ databases">
        <authorList>
            <person name="Meier V. D."/>
            <person name="Meier V D."/>
        </authorList>
    </citation>
    <scope>NUCLEOTIDE SEQUENCE</scope>
    <source>
        <strain evidence="5">HLG_WM_MAG_07</strain>
    </source>
</reference>
<dbReference type="CDD" id="cd00555">
    <property type="entry name" value="Maf"/>
    <property type="match status" value="1"/>
</dbReference>
<comment type="function">
    <text evidence="4">Nucleoside triphosphate pyrophosphatase that hydrolyzes dTTP and UTP. May have a dual role in cell division arrest and in preventing the incorporation of modified nucleotides into cellular nucleic acids.</text>
</comment>
<comment type="cofactor">
    <cofactor evidence="1 4">
        <name>a divalent metal cation</name>
        <dbReference type="ChEBI" id="CHEBI:60240"/>
    </cofactor>
</comment>
<accession>A0A6S6SCW4</accession>